<dbReference type="Pfam" id="PF00294">
    <property type="entry name" value="PfkB"/>
    <property type="match status" value="1"/>
</dbReference>
<dbReference type="Proteomes" id="UP001196873">
    <property type="component" value="Unassembled WGS sequence"/>
</dbReference>
<keyword evidence="1" id="KW-0808">Transferase</keyword>
<sequence>MEKRTIVGIGESLWDCLPQGTKLGGAPVNFAYHVHQFGYDAVAISALGNDILGDQTRKELDAVKLPYIMPIVAEPTGTVQVTLDEEGVPTYDIKQDVAWDNIPFNEEIEAAAKRAQVVCFGTLAQRNSVSRNTIQQFLKATPKDCLKVLDINLRQNFYTKDIIQESVAACDILKINDEELITIGRLFGYPGLDIENKCWLILGKYNLKMLIVTCGINGSYVFGPAVKSFIETPQVEVADTVGAGDSFTASFCAALLAGKTLEEAHQLAVNVSAYVCTQAGAMPVIPERFTKEI</sequence>
<dbReference type="PROSITE" id="PS00583">
    <property type="entry name" value="PFKB_KINASES_1"/>
    <property type="match status" value="1"/>
</dbReference>
<evidence type="ECO:0000256" key="1">
    <source>
        <dbReference type="ARBA" id="ARBA00022679"/>
    </source>
</evidence>
<dbReference type="InterPro" id="IPR002173">
    <property type="entry name" value="Carboh/pur_kinase_PfkB_CS"/>
</dbReference>
<dbReference type="EMBL" id="JAHXRF010000002">
    <property type="protein sequence ID" value="MBW4864818.1"/>
    <property type="molecule type" value="Genomic_DNA"/>
</dbReference>
<dbReference type="InterPro" id="IPR011611">
    <property type="entry name" value="PfkB_dom"/>
</dbReference>
<dbReference type="PANTHER" id="PTHR43085">
    <property type="entry name" value="HEXOKINASE FAMILY MEMBER"/>
    <property type="match status" value="1"/>
</dbReference>
<dbReference type="PANTHER" id="PTHR43085:SF57">
    <property type="entry name" value="CARBOHYDRATE KINASE PFKB DOMAIN-CONTAINING PROTEIN"/>
    <property type="match status" value="1"/>
</dbReference>
<dbReference type="InterPro" id="IPR050306">
    <property type="entry name" value="PfkB_Carbo_kinase"/>
</dbReference>
<gene>
    <name evidence="4" type="ORF">KZY68_02035</name>
</gene>
<dbReference type="RefSeq" id="WP_219425719.1">
    <property type="nucleotide sequence ID" value="NZ_JAHXQY010000008.1"/>
</dbReference>
<feature type="domain" description="Carbohydrate kinase PfkB" evidence="3">
    <location>
        <begin position="22"/>
        <end position="286"/>
    </location>
</feature>
<dbReference type="AlphaFoldDB" id="A0AAW4NIG7"/>
<evidence type="ECO:0000256" key="2">
    <source>
        <dbReference type="ARBA" id="ARBA00022777"/>
    </source>
</evidence>
<accession>A0AAW4NIG7</accession>
<evidence type="ECO:0000313" key="5">
    <source>
        <dbReference type="Proteomes" id="UP001196873"/>
    </source>
</evidence>
<organism evidence="4 5">
    <name type="scientific">Segatella salivae</name>
    <dbReference type="NCBI Taxonomy" id="228604"/>
    <lineage>
        <taxon>Bacteria</taxon>
        <taxon>Pseudomonadati</taxon>
        <taxon>Bacteroidota</taxon>
        <taxon>Bacteroidia</taxon>
        <taxon>Bacteroidales</taxon>
        <taxon>Prevotellaceae</taxon>
        <taxon>Segatella</taxon>
    </lineage>
</organism>
<evidence type="ECO:0000259" key="3">
    <source>
        <dbReference type="Pfam" id="PF00294"/>
    </source>
</evidence>
<proteinExistence type="predicted"/>
<evidence type="ECO:0000313" key="4">
    <source>
        <dbReference type="EMBL" id="MBW4864818.1"/>
    </source>
</evidence>
<comment type="caution">
    <text evidence="4">The sequence shown here is derived from an EMBL/GenBank/DDBJ whole genome shotgun (WGS) entry which is preliminary data.</text>
</comment>
<name>A0AAW4NIG7_9BACT</name>
<protein>
    <submittedName>
        <fullName evidence="4">Carbohydrate kinase</fullName>
    </submittedName>
</protein>
<reference evidence="4" key="1">
    <citation type="submission" date="2021-07" db="EMBL/GenBank/DDBJ databases">
        <title>Genomic diversity and antimicrobial resistance of Prevotella spp. isolated from chronic lung disease airways.</title>
        <authorList>
            <person name="Webb K.A."/>
            <person name="Olagoke O.S."/>
            <person name="Baird T."/>
            <person name="Neill J."/>
            <person name="Pham A."/>
            <person name="Wells T.J."/>
            <person name="Ramsay K.A."/>
            <person name="Bell S.C."/>
            <person name="Sarovich D.S."/>
            <person name="Price E.P."/>
        </authorList>
    </citation>
    <scope>NUCLEOTIDE SEQUENCE</scope>
    <source>
        <strain evidence="4">SCHI0047.S.3</strain>
    </source>
</reference>
<keyword evidence="2 4" id="KW-0418">Kinase</keyword>
<dbReference type="GO" id="GO:0016301">
    <property type="term" value="F:kinase activity"/>
    <property type="evidence" value="ECO:0007669"/>
    <property type="project" value="UniProtKB-KW"/>
</dbReference>
<dbReference type="CDD" id="cd01167">
    <property type="entry name" value="bac_FRK"/>
    <property type="match status" value="1"/>
</dbReference>